<comment type="function">
    <text evidence="5">Involved in ribosomal large subunit assembly.</text>
</comment>
<dbReference type="EMBL" id="JBJQOH010000001">
    <property type="protein sequence ID" value="KAL3700703.1"/>
    <property type="molecule type" value="Genomic_DNA"/>
</dbReference>
<comment type="subcellular location">
    <subcellularLocation>
        <location evidence="1 5">Nucleus</location>
    </subcellularLocation>
</comment>
<comment type="caution">
    <text evidence="7">The sequence shown here is derived from an EMBL/GenBank/DDBJ whole genome shotgun (WGS) entry which is preliminary data.</text>
</comment>
<gene>
    <name evidence="7" type="ORF">R1sor_018725</name>
</gene>
<evidence type="ECO:0000313" key="8">
    <source>
        <dbReference type="Proteomes" id="UP001633002"/>
    </source>
</evidence>
<evidence type="ECO:0000256" key="1">
    <source>
        <dbReference type="ARBA" id="ARBA00004123"/>
    </source>
</evidence>
<evidence type="ECO:0000256" key="4">
    <source>
        <dbReference type="ARBA" id="ARBA00023242"/>
    </source>
</evidence>
<keyword evidence="4 5" id="KW-0539">Nucleus</keyword>
<feature type="region of interest" description="Disordered" evidence="6">
    <location>
        <begin position="241"/>
        <end position="287"/>
    </location>
</feature>
<keyword evidence="8" id="KW-1185">Reference proteome</keyword>
<accession>A0ABD3IAI0</accession>
<dbReference type="GO" id="GO:0042254">
    <property type="term" value="P:ribosome biogenesis"/>
    <property type="evidence" value="ECO:0007669"/>
    <property type="project" value="UniProtKB-KW"/>
</dbReference>
<organism evidence="7 8">
    <name type="scientific">Riccia sorocarpa</name>
    <dbReference type="NCBI Taxonomy" id="122646"/>
    <lineage>
        <taxon>Eukaryota</taxon>
        <taxon>Viridiplantae</taxon>
        <taxon>Streptophyta</taxon>
        <taxon>Embryophyta</taxon>
        <taxon>Marchantiophyta</taxon>
        <taxon>Marchantiopsida</taxon>
        <taxon>Marchantiidae</taxon>
        <taxon>Marchantiales</taxon>
        <taxon>Ricciaceae</taxon>
        <taxon>Riccia</taxon>
    </lineage>
</organism>
<sequence>MASQEQADMSVSNLSAVRVEPADLYAIDLGNLMVFDPRATISSADECLVKARDLVQALNDKLYDLPATIDKVGRIVTLPPPSTRLPREKPIPKPRPPTKWEVFAQKKGITKRKRSKLEYDEQTDEWRRRHGYKRVNDENEIPWIDAKDTDAPGEDPFEKLKVDRQSWVARKSRKKVHSSIRKQLREKGGKGAFPFLPVVEGRGASNKEREQLGNVLSKILARHDHDILDVGKAVSKYNVEEESKRAKENKKTGGKGARKFSDKNRSSKKGGLFNRKSGGSRAGGSKKPAVIKVTPLNLWGWGVSSYLKGLVQLGSPQFVVGAWQRVNAYQMTTT</sequence>
<proteinExistence type="inferred from homology"/>
<evidence type="ECO:0000256" key="2">
    <source>
        <dbReference type="ARBA" id="ARBA00010077"/>
    </source>
</evidence>
<keyword evidence="3 5" id="KW-0690">Ribosome biogenesis</keyword>
<feature type="compositionally biased region" description="Low complexity" evidence="6">
    <location>
        <begin position="275"/>
        <end position="287"/>
    </location>
</feature>
<evidence type="ECO:0000256" key="3">
    <source>
        <dbReference type="ARBA" id="ARBA00022517"/>
    </source>
</evidence>
<dbReference type="AlphaFoldDB" id="A0ABD3IAI0"/>
<evidence type="ECO:0000313" key="7">
    <source>
        <dbReference type="EMBL" id="KAL3700703.1"/>
    </source>
</evidence>
<dbReference type="InterPro" id="IPR007023">
    <property type="entry name" value="Ribosom_reg"/>
</dbReference>
<reference evidence="7 8" key="1">
    <citation type="submission" date="2024-09" db="EMBL/GenBank/DDBJ databases">
        <title>Chromosome-scale assembly of Riccia sorocarpa.</title>
        <authorList>
            <person name="Paukszto L."/>
        </authorList>
    </citation>
    <scope>NUCLEOTIDE SEQUENCE [LARGE SCALE GENOMIC DNA]</scope>
    <source>
        <strain evidence="7">LP-2024</strain>
        <tissue evidence="7">Aerial parts of the thallus</tissue>
    </source>
</reference>
<feature type="compositionally biased region" description="Basic and acidic residues" evidence="6">
    <location>
        <begin position="241"/>
        <end position="251"/>
    </location>
</feature>
<dbReference type="Proteomes" id="UP001633002">
    <property type="component" value="Unassembled WGS sequence"/>
</dbReference>
<evidence type="ECO:0000256" key="6">
    <source>
        <dbReference type="SAM" id="MobiDB-lite"/>
    </source>
</evidence>
<dbReference type="Pfam" id="PF04939">
    <property type="entry name" value="RRS1"/>
    <property type="match status" value="1"/>
</dbReference>
<name>A0ABD3IAI0_9MARC</name>
<comment type="similarity">
    <text evidence="2 5">Belongs to the RRS1 family.</text>
</comment>
<dbReference type="GO" id="GO:0005634">
    <property type="term" value="C:nucleus"/>
    <property type="evidence" value="ECO:0007669"/>
    <property type="project" value="UniProtKB-SubCell"/>
</dbReference>
<protein>
    <recommendedName>
        <fullName evidence="5">Ribosome biogenesis regulatory protein</fullName>
    </recommendedName>
</protein>
<evidence type="ECO:0000256" key="5">
    <source>
        <dbReference type="RuleBase" id="RU364132"/>
    </source>
</evidence>